<dbReference type="AlphaFoldDB" id="A0A0F9U6A9"/>
<organism evidence="1">
    <name type="scientific">marine sediment metagenome</name>
    <dbReference type="NCBI Taxonomy" id="412755"/>
    <lineage>
        <taxon>unclassified sequences</taxon>
        <taxon>metagenomes</taxon>
        <taxon>ecological metagenomes</taxon>
    </lineage>
</organism>
<name>A0A0F9U6A9_9ZZZZ</name>
<sequence>MAINTKTVQETFLNAAALNTTFEWSNEDFDTYVVAAGNVSGTPDSGTDPQFTIEDSHDHIGWFGATTLNNAAQSSEITVKAPWSRVRTTTENSAAMRVAITVVLRKDT</sequence>
<dbReference type="EMBL" id="LAZR01000831">
    <property type="protein sequence ID" value="KKN56801.1"/>
    <property type="molecule type" value="Genomic_DNA"/>
</dbReference>
<evidence type="ECO:0000313" key="1">
    <source>
        <dbReference type="EMBL" id="KKN56801.1"/>
    </source>
</evidence>
<reference evidence="1" key="1">
    <citation type="journal article" date="2015" name="Nature">
        <title>Complex archaea that bridge the gap between prokaryotes and eukaryotes.</title>
        <authorList>
            <person name="Spang A."/>
            <person name="Saw J.H."/>
            <person name="Jorgensen S.L."/>
            <person name="Zaremba-Niedzwiedzka K."/>
            <person name="Martijn J."/>
            <person name="Lind A.E."/>
            <person name="van Eijk R."/>
            <person name="Schleper C."/>
            <person name="Guy L."/>
            <person name="Ettema T.J."/>
        </authorList>
    </citation>
    <scope>NUCLEOTIDE SEQUENCE</scope>
</reference>
<comment type="caution">
    <text evidence="1">The sequence shown here is derived from an EMBL/GenBank/DDBJ whole genome shotgun (WGS) entry which is preliminary data.</text>
</comment>
<gene>
    <name evidence="1" type="ORF">LCGC14_0568870</name>
</gene>
<protein>
    <submittedName>
        <fullName evidence="1">Uncharacterized protein</fullName>
    </submittedName>
</protein>
<proteinExistence type="predicted"/>
<accession>A0A0F9U6A9</accession>